<dbReference type="PANTHER" id="PTHR43880:SF12">
    <property type="entry name" value="ALCOHOL DEHYDROGENASE CLASS-3"/>
    <property type="match status" value="1"/>
</dbReference>
<dbReference type="Pfam" id="PF08240">
    <property type="entry name" value="ADH_N"/>
    <property type="match status" value="1"/>
</dbReference>
<protein>
    <submittedName>
        <fullName evidence="7">Zn-dependent alcohol dehydrogenase</fullName>
    </submittedName>
</protein>
<evidence type="ECO:0000256" key="2">
    <source>
        <dbReference type="ARBA" id="ARBA00022833"/>
    </source>
</evidence>
<dbReference type="CDD" id="cd08279">
    <property type="entry name" value="Zn_ADH_class_III"/>
    <property type="match status" value="1"/>
</dbReference>
<dbReference type="InterPro" id="IPR011032">
    <property type="entry name" value="GroES-like_sf"/>
</dbReference>
<evidence type="ECO:0000313" key="8">
    <source>
        <dbReference type="Proteomes" id="UP001595547"/>
    </source>
</evidence>
<dbReference type="Gene3D" id="3.90.180.10">
    <property type="entry name" value="Medium-chain alcohol dehydrogenases, catalytic domain"/>
    <property type="match status" value="1"/>
</dbReference>
<dbReference type="Pfam" id="PF00107">
    <property type="entry name" value="ADH_zinc_N"/>
    <property type="match status" value="1"/>
</dbReference>
<comment type="cofactor">
    <cofactor evidence="5">
        <name>Zn(2+)</name>
        <dbReference type="ChEBI" id="CHEBI:29105"/>
    </cofactor>
</comment>
<dbReference type="InterPro" id="IPR020843">
    <property type="entry name" value="ER"/>
</dbReference>
<dbReference type="Proteomes" id="UP001595547">
    <property type="component" value="Unassembled WGS sequence"/>
</dbReference>
<dbReference type="InterPro" id="IPR013149">
    <property type="entry name" value="ADH-like_C"/>
</dbReference>
<comment type="caution">
    <text evidence="7">The sequence shown here is derived from an EMBL/GenBank/DDBJ whole genome shotgun (WGS) entry which is preliminary data.</text>
</comment>
<dbReference type="InterPro" id="IPR002328">
    <property type="entry name" value="ADH_Zn_CS"/>
</dbReference>
<accession>A0ABV7J204</accession>
<proteinExistence type="inferred from homology"/>
<sequence>MKAAVLRTFDRDLQIEDVPLALPRDREVLVRIRATGVCASDLTTIRGKTGAELPLVPGHEAAGVVEMVGPGVSKVRPGDRVVLSWAPNCGQCFYCQGSHPTLCDTYGMAAGHGALWDGTRRLGPIDAPIAHYSCISSFAEQAVVPEAACILITEDVPFAVAALVGCAVTTGFGAVVNDAGLRPGESLAVIGIGGVGINALQAAEVAGAGVVLAIDIDPAKAALALAHGATHFLNAGDPDLPEKVRALTQGRGVDSAIECTGRPSAIAQAYHLTRPAGHVVIVGIAPKEADLALPAIGFPGSKKRLIGSIYGGGIPERDIHRILDLYRKGRLKLDAQIGARIALSEVNEALRWLEQGVLARTMIEFAA</sequence>
<name>A0ABV7J204_9RHOB</name>
<evidence type="ECO:0000256" key="5">
    <source>
        <dbReference type="RuleBase" id="RU361277"/>
    </source>
</evidence>
<gene>
    <name evidence="7" type="ORF">ACFOGH_17845</name>
</gene>
<keyword evidence="2 5" id="KW-0862">Zinc</keyword>
<evidence type="ECO:0000256" key="4">
    <source>
        <dbReference type="ARBA" id="ARBA00023027"/>
    </source>
</evidence>
<dbReference type="PROSITE" id="PS00059">
    <property type="entry name" value="ADH_ZINC"/>
    <property type="match status" value="1"/>
</dbReference>
<dbReference type="SUPFAM" id="SSF51735">
    <property type="entry name" value="NAD(P)-binding Rossmann-fold domains"/>
    <property type="match status" value="1"/>
</dbReference>
<keyword evidence="4" id="KW-0520">NAD</keyword>
<dbReference type="SUPFAM" id="SSF50129">
    <property type="entry name" value="GroES-like"/>
    <property type="match status" value="1"/>
</dbReference>
<keyword evidence="1 5" id="KW-0479">Metal-binding</keyword>
<dbReference type="InterPro" id="IPR036291">
    <property type="entry name" value="NAD(P)-bd_dom_sf"/>
</dbReference>
<dbReference type="PANTHER" id="PTHR43880">
    <property type="entry name" value="ALCOHOL DEHYDROGENASE"/>
    <property type="match status" value="1"/>
</dbReference>
<dbReference type="SMART" id="SM00829">
    <property type="entry name" value="PKS_ER"/>
    <property type="match status" value="1"/>
</dbReference>
<evidence type="ECO:0000256" key="3">
    <source>
        <dbReference type="ARBA" id="ARBA00023002"/>
    </source>
</evidence>
<evidence type="ECO:0000313" key="7">
    <source>
        <dbReference type="EMBL" id="MFC3182867.1"/>
    </source>
</evidence>
<evidence type="ECO:0000259" key="6">
    <source>
        <dbReference type="SMART" id="SM00829"/>
    </source>
</evidence>
<dbReference type="RefSeq" id="WP_380074522.1">
    <property type="nucleotide sequence ID" value="NZ_JBHRTO010000002.1"/>
</dbReference>
<reference evidence="8" key="1">
    <citation type="journal article" date="2019" name="Int. J. Syst. Evol. Microbiol.">
        <title>The Global Catalogue of Microorganisms (GCM) 10K type strain sequencing project: providing services to taxonomists for standard genome sequencing and annotation.</title>
        <authorList>
            <consortium name="The Broad Institute Genomics Platform"/>
            <consortium name="The Broad Institute Genome Sequencing Center for Infectious Disease"/>
            <person name="Wu L."/>
            <person name="Ma J."/>
        </authorList>
    </citation>
    <scope>NUCLEOTIDE SEQUENCE [LARGE SCALE GENOMIC DNA]</scope>
    <source>
        <strain evidence="8">KCTC 52039</strain>
    </source>
</reference>
<dbReference type="InterPro" id="IPR013154">
    <property type="entry name" value="ADH-like_N"/>
</dbReference>
<keyword evidence="8" id="KW-1185">Reference proteome</keyword>
<feature type="domain" description="Enoyl reductase (ER)" evidence="6">
    <location>
        <begin position="8"/>
        <end position="358"/>
    </location>
</feature>
<organism evidence="7 8">
    <name type="scientific">Cypionkella sinensis</name>
    <dbReference type="NCBI Taxonomy" id="1756043"/>
    <lineage>
        <taxon>Bacteria</taxon>
        <taxon>Pseudomonadati</taxon>
        <taxon>Pseudomonadota</taxon>
        <taxon>Alphaproteobacteria</taxon>
        <taxon>Rhodobacterales</taxon>
        <taxon>Paracoccaceae</taxon>
        <taxon>Cypionkella</taxon>
    </lineage>
</organism>
<dbReference type="Gene3D" id="3.40.50.720">
    <property type="entry name" value="NAD(P)-binding Rossmann-like Domain"/>
    <property type="match status" value="1"/>
</dbReference>
<dbReference type="EMBL" id="JBHRTO010000002">
    <property type="protein sequence ID" value="MFC3182867.1"/>
    <property type="molecule type" value="Genomic_DNA"/>
</dbReference>
<keyword evidence="3" id="KW-0560">Oxidoreductase</keyword>
<evidence type="ECO:0000256" key="1">
    <source>
        <dbReference type="ARBA" id="ARBA00022723"/>
    </source>
</evidence>
<comment type="similarity">
    <text evidence="5">Belongs to the zinc-containing alcohol dehydrogenase family.</text>
</comment>